<name>A0AAV4PAA4_CAEEX</name>
<comment type="caution">
    <text evidence="1">The sequence shown here is derived from an EMBL/GenBank/DDBJ whole genome shotgun (WGS) entry which is preliminary data.</text>
</comment>
<keyword evidence="2" id="KW-1185">Reference proteome</keyword>
<accession>A0AAV4PAA4</accession>
<organism evidence="1 2">
    <name type="scientific">Caerostris extrusa</name>
    <name type="common">Bark spider</name>
    <name type="synonym">Caerostris bankana</name>
    <dbReference type="NCBI Taxonomy" id="172846"/>
    <lineage>
        <taxon>Eukaryota</taxon>
        <taxon>Metazoa</taxon>
        <taxon>Ecdysozoa</taxon>
        <taxon>Arthropoda</taxon>
        <taxon>Chelicerata</taxon>
        <taxon>Arachnida</taxon>
        <taxon>Araneae</taxon>
        <taxon>Araneomorphae</taxon>
        <taxon>Entelegynae</taxon>
        <taxon>Araneoidea</taxon>
        <taxon>Araneidae</taxon>
        <taxon>Caerostris</taxon>
    </lineage>
</organism>
<evidence type="ECO:0000313" key="1">
    <source>
        <dbReference type="EMBL" id="GIX93999.1"/>
    </source>
</evidence>
<dbReference type="Proteomes" id="UP001054945">
    <property type="component" value="Unassembled WGS sequence"/>
</dbReference>
<protein>
    <submittedName>
        <fullName evidence="1">Uncharacterized protein</fullName>
    </submittedName>
</protein>
<sequence>MLQSHYMALIGNLFGNSAVLLEEKKKWQINSRFSAGSASFQGDKRRDSRHKFLSLIATSRFATTALTASHRRYGIIGGHRREPLTYGTVGSLSIDLTLPHHRLSGPSACTCYGHRMTTEEIGILCNTFCIAVEADFERERERQRMKTIIEILFAVQKYYS</sequence>
<gene>
    <name evidence="1" type="ORF">CEXT_810971</name>
</gene>
<dbReference type="AlphaFoldDB" id="A0AAV4PAA4"/>
<reference evidence="1 2" key="1">
    <citation type="submission" date="2021-06" db="EMBL/GenBank/DDBJ databases">
        <title>Caerostris extrusa draft genome.</title>
        <authorList>
            <person name="Kono N."/>
            <person name="Arakawa K."/>
        </authorList>
    </citation>
    <scope>NUCLEOTIDE SEQUENCE [LARGE SCALE GENOMIC DNA]</scope>
</reference>
<evidence type="ECO:0000313" key="2">
    <source>
        <dbReference type="Proteomes" id="UP001054945"/>
    </source>
</evidence>
<dbReference type="EMBL" id="BPLR01004324">
    <property type="protein sequence ID" value="GIX93999.1"/>
    <property type="molecule type" value="Genomic_DNA"/>
</dbReference>
<proteinExistence type="predicted"/>